<dbReference type="AlphaFoldDB" id="A0A3D8Q605"/>
<dbReference type="Proteomes" id="UP000256645">
    <property type="component" value="Unassembled WGS sequence"/>
</dbReference>
<dbReference type="STRING" id="1849047.A0A3D8Q605"/>
<proteinExistence type="predicted"/>
<reference evidence="2 3" key="1">
    <citation type="journal article" date="2018" name="IMA Fungus">
        <title>IMA Genome-F 9: Draft genome sequence of Annulohypoxylon stygium, Aspergillus mulundensis, Berkeleyomyces basicola (syn. Thielaviopsis basicola), Ceratocystis smalleyi, two Cercospora beticola strains, Coleophoma cylindrospora, Fusarium fracticaudum, Phialophora cf. hyalina, and Morchella septimelata.</title>
        <authorList>
            <person name="Wingfield B.D."/>
            <person name="Bills G.F."/>
            <person name="Dong Y."/>
            <person name="Huang W."/>
            <person name="Nel W.J."/>
            <person name="Swalarsk-Parry B.S."/>
            <person name="Vaghefi N."/>
            <person name="Wilken P.M."/>
            <person name="An Z."/>
            <person name="de Beer Z.W."/>
            <person name="De Vos L."/>
            <person name="Chen L."/>
            <person name="Duong T.A."/>
            <person name="Gao Y."/>
            <person name="Hammerbacher A."/>
            <person name="Kikkert J.R."/>
            <person name="Li Y."/>
            <person name="Li H."/>
            <person name="Li K."/>
            <person name="Li Q."/>
            <person name="Liu X."/>
            <person name="Ma X."/>
            <person name="Naidoo K."/>
            <person name="Pethybridge S.J."/>
            <person name="Sun J."/>
            <person name="Steenkamp E.T."/>
            <person name="van der Nest M.A."/>
            <person name="van Wyk S."/>
            <person name="Wingfield M.J."/>
            <person name="Xiong C."/>
            <person name="Yue Q."/>
            <person name="Zhang X."/>
        </authorList>
    </citation>
    <scope>NUCLEOTIDE SEQUENCE [LARGE SCALE GENOMIC DNA]</scope>
    <source>
        <strain evidence="2 3">BP6252</strain>
    </source>
</reference>
<dbReference type="PANTHER" id="PTHR12110">
    <property type="entry name" value="HYDROXYPYRUVATE ISOMERASE"/>
    <property type="match status" value="1"/>
</dbReference>
<dbReference type="OrthoDB" id="5360893at2759"/>
<evidence type="ECO:0000313" key="2">
    <source>
        <dbReference type="EMBL" id="RDW57117.1"/>
    </source>
</evidence>
<sequence>MAYKPCIASMSLGRAWVHELAPKLDQAAKQGFQGVEIFYEDLEYHTKQLFGDLMDENIVKAAKVVRQMCNDRNLEIIGLQPFLHYEGLIDREEHQKRIAKLKLWFQIAKALGTNTIQIPTNFLAEGVTKDFDIIVKDMIEVADLGLKEEPPIRFAYENLCWGTTFDTWDGIWSVVAAVDRPNFGTCLDTFNIAGREWADPSTPDGKITTEDADAALKRSMEKLKKTIDVKKVFYVQVVDAEKMRNPLVEGHAFHVDGQPARMSWSRNSRLFAFEEGGYLPVLDVLKAITEPDGLGYQGWVSMELFSRTMADPSPTCPDDHARRGMESWKKLVKTMNWLV</sequence>
<dbReference type="Pfam" id="PF01261">
    <property type="entry name" value="AP_endonuc_2"/>
    <property type="match status" value="1"/>
</dbReference>
<organism evidence="2 3">
    <name type="scientific">Coleophoma cylindrospora</name>
    <dbReference type="NCBI Taxonomy" id="1849047"/>
    <lineage>
        <taxon>Eukaryota</taxon>
        <taxon>Fungi</taxon>
        <taxon>Dikarya</taxon>
        <taxon>Ascomycota</taxon>
        <taxon>Pezizomycotina</taxon>
        <taxon>Leotiomycetes</taxon>
        <taxon>Helotiales</taxon>
        <taxon>Dermateaceae</taxon>
        <taxon>Coleophoma</taxon>
    </lineage>
</organism>
<dbReference type="SUPFAM" id="SSF51658">
    <property type="entry name" value="Xylose isomerase-like"/>
    <property type="match status" value="1"/>
</dbReference>
<evidence type="ECO:0000259" key="1">
    <source>
        <dbReference type="Pfam" id="PF01261"/>
    </source>
</evidence>
<dbReference type="InterPro" id="IPR013022">
    <property type="entry name" value="Xyl_isomerase-like_TIM-brl"/>
</dbReference>
<name>A0A3D8Q605_9HELO</name>
<comment type="caution">
    <text evidence="2">The sequence shown here is derived from an EMBL/GenBank/DDBJ whole genome shotgun (WGS) entry which is preliminary data.</text>
</comment>
<accession>A0A3D8Q605</accession>
<dbReference type="InterPro" id="IPR050312">
    <property type="entry name" value="IolE/XylAMocC-like"/>
</dbReference>
<feature type="domain" description="Xylose isomerase-like TIM barrel" evidence="1">
    <location>
        <begin position="24"/>
        <end position="330"/>
    </location>
</feature>
<dbReference type="PANTHER" id="PTHR12110:SF57">
    <property type="entry name" value="DIOXYGENASE, PUTATIVE-RELATED"/>
    <property type="match status" value="1"/>
</dbReference>
<evidence type="ECO:0000313" key="3">
    <source>
        <dbReference type="Proteomes" id="UP000256645"/>
    </source>
</evidence>
<dbReference type="Gene3D" id="3.20.20.150">
    <property type="entry name" value="Divalent-metal-dependent TIM barrel enzymes"/>
    <property type="match status" value="1"/>
</dbReference>
<dbReference type="EMBL" id="PDLM01000023">
    <property type="protein sequence ID" value="RDW57117.1"/>
    <property type="molecule type" value="Genomic_DNA"/>
</dbReference>
<protein>
    <recommendedName>
        <fullName evidence="1">Xylose isomerase-like TIM barrel domain-containing protein</fullName>
    </recommendedName>
</protein>
<gene>
    <name evidence="2" type="ORF">BP6252_13863</name>
</gene>
<dbReference type="InterPro" id="IPR036237">
    <property type="entry name" value="Xyl_isomerase-like_sf"/>
</dbReference>
<keyword evidence="3" id="KW-1185">Reference proteome</keyword>